<dbReference type="InterPro" id="IPR009378">
    <property type="entry name" value="H2_N"/>
</dbReference>
<dbReference type="GO" id="GO:0010032">
    <property type="term" value="P:meiotic chromosome condensation"/>
    <property type="evidence" value="ECO:0007669"/>
    <property type="project" value="TreeGrafter"/>
</dbReference>
<evidence type="ECO:0000259" key="10">
    <source>
        <dbReference type="Pfam" id="PF16869"/>
    </source>
</evidence>
<comment type="similarity">
    <text evidence="2">Belongs to the CND2 H2 (condensin-2 subunit 2) family.</text>
</comment>
<feature type="compositionally biased region" description="Acidic residues" evidence="7">
    <location>
        <begin position="106"/>
        <end position="117"/>
    </location>
</feature>
<dbReference type="Proteomes" id="UP001328107">
    <property type="component" value="Unassembled WGS sequence"/>
</dbReference>
<evidence type="ECO:0000259" key="8">
    <source>
        <dbReference type="Pfam" id="PF06278"/>
    </source>
</evidence>
<keyword evidence="12" id="KW-1185">Reference proteome</keyword>
<keyword evidence="5" id="KW-0539">Nucleus</keyword>
<feature type="non-terminal residue" evidence="11">
    <location>
        <position position="1"/>
    </location>
</feature>
<evidence type="ECO:0000256" key="5">
    <source>
        <dbReference type="ARBA" id="ARBA00023242"/>
    </source>
</evidence>
<evidence type="ECO:0000259" key="9">
    <source>
        <dbReference type="Pfam" id="PF16858"/>
    </source>
</evidence>
<organism evidence="11 12">
    <name type="scientific">Pristionchus mayeri</name>
    <dbReference type="NCBI Taxonomy" id="1317129"/>
    <lineage>
        <taxon>Eukaryota</taxon>
        <taxon>Metazoa</taxon>
        <taxon>Ecdysozoa</taxon>
        <taxon>Nematoda</taxon>
        <taxon>Chromadorea</taxon>
        <taxon>Rhabditida</taxon>
        <taxon>Rhabditina</taxon>
        <taxon>Diplogasteromorpha</taxon>
        <taxon>Diplogasteroidea</taxon>
        <taxon>Neodiplogasteridae</taxon>
        <taxon>Pristionchus</taxon>
    </lineage>
</organism>
<dbReference type="AlphaFoldDB" id="A0AAN5CNK3"/>
<dbReference type="EMBL" id="BTRK01000004">
    <property type="protein sequence ID" value="GMR47704.1"/>
    <property type="molecule type" value="Genomic_DNA"/>
</dbReference>
<evidence type="ECO:0000256" key="7">
    <source>
        <dbReference type="SAM" id="MobiDB-lite"/>
    </source>
</evidence>
<evidence type="ECO:0000256" key="3">
    <source>
        <dbReference type="ARBA" id="ARBA00016903"/>
    </source>
</evidence>
<dbReference type="Pfam" id="PF16858">
    <property type="entry name" value="CNDH2_C"/>
    <property type="match status" value="1"/>
</dbReference>
<feature type="region of interest" description="Disordered" evidence="7">
    <location>
        <begin position="465"/>
        <end position="494"/>
    </location>
</feature>
<accession>A0AAN5CNK3</accession>
<evidence type="ECO:0000256" key="6">
    <source>
        <dbReference type="ARBA" id="ARBA00030479"/>
    </source>
</evidence>
<dbReference type="Pfam" id="PF06278">
    <property type="entry name" value="CNDH2_N"/>
    <property type="match status" value="1"/>
</dbReference>
<evidence type="ECO:0000313" key="12">
    <source>
        <dbReference type="Proteomes" id="UP001328107"/>
    </source>
</evidence>
<feature type="compositionally biased region" description="Acidic residues" evidence="7">
    <location>
        <begin position="479"/>
        <end position="494"/>
    </location>
</feature>
<sequence length="709" mass="80880">FQMAEDEDRYGYLLNPIKDLQKNWDVNLLEILSKFLQQLNDIADEEELGLQKKHSVDFAEASRVIQGTSTIYSKKVDFVYDDVVAFRNSLSDQKGKKNKKGANGNGDDEDENGEDPVEAVPSDNLELKDYSKSKRSPMESLCLKSGVKRVLTIPLMPMSLMPLADYEKCNVPMYARKKSKEVIGKKDDFKMNTAYISEEGAILLDLLNRNLIGKFSRKPDKENIVPLSQQLRFSQASRPTTQAAISSQPLPSSQQFASQSFGSYGSSEADAEVGCIMGRRTSSLLPVENLRDGSVSRGCISTMMDERRKTDALRPSTRFNMSIVNEDFEDDVGGGFDESMGGGMDVEMENVPPPKKKREEWEEENAEDPLEDLYVDQYTQHNWRRCPITLADTRIKTKKILAAREKERKGMTTKQRAMETLEYLKEFMYPKNTKRKKGAEENWSKKALSRLTAKVKKLREAEKRRKKLAARTKGKEEESVVDEEEYKMDENDDEFGGFDEDGIHDDMNDLPMAASSPKKRTTALWVEEGSDGMEGMNGMEEEHEEDDMAIDDYRVQGMGAMFDGNSLNGVNEFFWDDHEDGEGSVMNGDKEERKETMSMRIQEWSNKVIPLLEEEEGFKEFNIHTYGDTMLEAFDDIGDQKTLPNMVAGCHVREVSRYMLSILMMANTYNVKVNYDDNATRVVPMNVSLLKKDRHHEVFDQEEDFLAQP</sequence>
<proteinExistence type="inferred from homology"/>
<feature type="region of interest" description="Disordered" evidence="7">
    <location>
        <begin position="235"/>
        <end position="263"/>
    </location>
</feature>
<dbReference type="Pfam" id="PF16869">
    <property type="entry name" value="CNDH2_M"/>
    <property type="match status" value="1"/>
</dbReference>
<dbReference type="GO" id="GO:0051306">
    <property type="term" value="P:mitotic sister chromatid separation"/>
    <property type="evidence" value="ECO:0007669"/>
    <property type="project" value="TreeGrafter"/>
</dbReference>
<reference evidence="12" key="1">
    <citation type="submission" date="2022-10" db="EMBL/GenBank/DDBJ databases">
        <title>Genome assembly of Pristionchus species.</title>
        <authorList>
            <person name="Yoshida K."/>
            <person name="Sommer R.J."/>
        </authorList>
    </citation>
    <scope>NUCLEOTIDE SEQUENCE [LARGE SCALE GENOMIC DNA]</scope>
    <source>
        <strain evidence="12">RS5460</strain>
    </source>
</reference>
<dbReference type="PANTHER" id="PTHR14324">
    <property type="entry name" value="CONDENSIN-2 COMPLEX SUBUNIT H2"/>
    <property type="match status" value="1"/>
</dbReference>
<name>A0AAN5CNK3_9BILA</name>
<feature type="compositionally biased region" description="Low complexity" evidence="7">
    <location>
        <begin position="242"/>
        <end position="263"/>
    </location>
</feature>
<gene>
    <name evidence="11" type="ORF">PMAYCL1PPCAC_17899</name>
</gene>
<dbReference type="GO" id="GO:0000796">
    <property type="term" value="C:condensin complex"/>
    <property type="evidence" value="ECO:0007669"/>
    <property type="project" value="TreeGrafter"/>
</dbReference>
<dbReference type="GO" id="GO:0003682">
    <property type="term" value="F:chromatin binding"/>
    <property type="evidence" value="ECO:0007669"/>
    <property type="project" value="TreeGrafter"/>
</dbReference>
<protein>
    <recommendedName>
        <fullName evidence="3">Condensin-2 complex subunit H2</fullName>
    </recommendedName>
    <alternativeName>
        <fullName evidence="6">Non-SMC condensin II complex subunit H2</fullName>
    </alternativeName>
</protein>
<feature type="domain" description="Condensin-2 complex subunit H2 C-terminal" evidence="9">
    <location>
        <begin position="590"/>
        <end position="699"/>
    </location>
</feature>
<dbReference type="PANTHER" id="PTHR14324:SF3">
    <property type="entry name" value="CONDENSIN-2 COMPLEX SUBUNIT H2"/>
    <property type="match status" value="1"/>
</dbReference>
<evidence type="ECO:0000256" key="1">
    <source>
        <dbReference type="ARBA" id="ARBA00004123"/>
    </source>
</evidence>
<keyword evidence="4" id="KW-0226">DNA condensation</keyword>
<comment type="subcellular location">
    <subcellularLocation>
        <location evidence="1">Nucleus</location>
    </subcellularLocation>
</comment>
<evidence type="ECO:0000256" key="4">
    <source>
        <dbReference type="ARBA" id="ARBA00023067"/>
    </source>
</evidence>
<feature type="region of interest" description="Disordered" evidence="7">
    <location>
        <begin position="93"/>
        <end position="132"/>
    </location>
</feature>
<dbReference type="InterPro" id="IPR031719">
    <property type="entry name" value="H2_M"/>
</dbReference>
<feature type="domain" description="Condensin II complex subunit H2 middle" evidence="10">
    <location>
        <begin position="156"/>
        <end position="248"/>
    </location>
</feature>
<feature type="domain" description="Condensin II complex subunit H2 N-terminal" evidence="8">
    <location>
        <begin position="9"/>
        <end position="115"/>
    </location>
</feature>
<dbReference type="InterPro" id="IPR031737">
    <property type="entry name" value="CNDH2_C"/>
</dbReference>
<evidence type="ECO:0000313" key="11">
    <source>
        <dbReference type="EMBL" id="GMR47704.1"/>
    </source>
</evidence>
<comment type="caution">
    <text evidence="11">The sequence shown here is derived from an EMBL/GenBank/DDBJ whole genome shotgun (WGS) entry which is preliminary data.</text>
</comment>
<feature type="region of interest" description="Disordered" evidence="7">
    <location>
        <begin position="340"/>
        <end position="364"/>
    </location>
</feature>
<dbReference type="InterPro" id="IPR031739">
    <property type="entry name" value="Ncaph2"/>
</dbReference>
<evidence type="ECO:0000256" key="2">
    <source>
        <dbReference type="ARBA" id="ARBA00007844"/>
    </source>
</evidence>
<dbReference type="GO" id="GO:0005634">
    <property type="term" value="C:nucleus"/>
    <property type="evidence" value="ECO:0007669"/>
    <property type="project" value="UniProtKB-SubCell"/>
</dbReference>